<dbReference type="InterPro" id="IPR013149">
    <property type="entry name" value="ADH-like_C"/>
</dbReference>
<evidence type="ECO:0000256" key="1">
    <source>
        <dbReference type="ARBA" id="ARBA00001947"/>
    </source>
</evidence>
<dbReference type="InterPro" id="IPR036291">
    <property type="entry name" value="NAD(P)-bd_dom_sf"/>
</dbReference>
<sequence>MAPIPKQMKAIQVTEFNKPYVINTVSVPSELGPHDLLVKVAIASYCHTDSMVSSGIFGTELPVTGSHEGSGTVTLVGSEVSDFRPGDRVMCGLPLHPCGACHDCLGPDEGNRQYCANIEGHVGVHVNGCFAEYVKVDARHTTPLPNEVSFLSAAPLACAGRTVWRSVLQTDLKAGQWVAIVGSGGGLGHLGIQFAKKAKGLNVIAIDARDEGLDLSKRNGADVVVDARKSKAEVVAEVQRVTGGDGADATIVLADADDSAAIGCAITKMHGLVVQVAQPDEVKVPFQELIFRGIRIKGSLLCSPEESKSMLQAVAEHGITVRTNQFQGLDKIKDLIDLIHSGKISGKAVVVVDPTQIDSEKQIGAKY</sequence>
<reference evidence="7 8" key="1">
    <citation type="submission" date="2024-02" db="EMBL/GenBank/DDBJ databases">
        <title>First draft genome assembly of two strains of Seiridium cardinale.</title>
        <authorList>
            <person name="Emiliani G."/>
            <person name="Scali E."/>
        </authorList>
    </citation>
    <scope>NUCLEOTIDE SEQUENCE [LARGE SCALE GENOMIC DNA]</scope>
    <source>
        <strain evidence="7 8">BM-138-000479</strain>
    </source>
</reference>
<comment type="caution">
    <text evidence="7">The sequence shown here is derived from an EMBL/GenBank/DDBJ whole genome shotgun (WGS) entry which is preliminary data.</text>
</comment>
<evidence type="ECO:0000313" key="8">
    <source>
        <dbReference type="Proteomes" id="UP001465668"/>
    </source>
</evidence>
<comment type="cofactor">
    <cofactor evidence="1">
        <name>Zn(2+)</name>
        <dbReference type="ChEBI" id="CHEBI:29105"/>
    </cofactor>
</comment>
<evidence type="ECO:0000259" key="6">
    <source>
        <dbReference type="SMART" id="SM00829"/>
    </source>
</evidence>
<dbReference type="EMBL" id="JARVKM010000071">
    <property type="protein sequence ID" value="KAK9771703.1"/>
    <property type="molecule type" value="Genomic_DNA"/>
</dbReference>
<evidence type="ECO:0000256" key="5">
    <source>
        <dbReference type="ARBA" id="ARBA00023002"/>
    </source>
</evidence>
<dbReference type="Pfam" id="PF08240">
    <property type="entry name" value="ADH_N"/>
    <property type="match status" value="1"/>
</dbReference>
<comment type="similarity">
    <text evidence="2">Belongs to the zinc-containing alcohol dehydrogenase family.</text>
</comment>
<keyword evidence="4" id="KW-0862">Zinc</keyword>
<dbReference type="Pfam" id="PF00107">
    <property type="entry name" value="ADH_zinc_N"/>
    <property type="match status" value="1"/>
</dbReference>
<name>A0ABR2XD29_9PEZI</name>
<evidence type="ECO:0000256" key="3">
    <source>
        <dbReference type="ARBA" id="ARBA00022723"/>
    </source>
</evidence>
<accession>A0ABR2XD29</accession>
<evidence type="ECO:0000256" key="4">
    <source>
        <dbReference type="ARBA" id="ARBA00022833"/>
    </source>
</evidence>
<organism evidence="7 8">
    <name type="scientific">Seiridium cardinale</name>
    <dbReference type="NCBI Taxonomy" id="138064"/>
    <lineage>
        <taxon>Eukaryota</taxon>
        <taxon>Fungi</taxon>
        <taxon>Dikarya</taxon>
        <taxon>Ascomycota</taxon>
        <taxon>Pezizomycotina</taxon>
        <taxon>Sordariomycetes</taxon>
        <taxon>Xylariomycetidae</taxon>
        <taxon>Amphisphaeriales</taxon>
        <taxon>Sporocadaceae</taxon>
        <taxon>Seiridium</taxon>
    </lineage>
</organism>
<protein>
    <submittedName>
        <fullName evidence="7">Enoyl reductase (ER) domain-containing protein</fullName>
    </submittedName>
</protein>
<dbReference type="SMART" id="SM00829">
    <property type="entry name" value="PKS_ER"/>
    <property type="match status" value="1"/>
</dbReference>
<dbReference type="Gene3D" id="3.40.50.720">
    <property type="entry name" value="NAD(P)-binding Rossmann-like Domain"/>
    <property type="match status" value="1"/>
</dbReference>
<dbReference type="PANTHER" id="PTHR42940">
    <property type="entry name" value="ALCOHOL DEHYDROGENASE 1-RELATED"/>
    <property type="match status" value="1"/>
</dbReference>
<keyword evidence="3" id="KW-0479">Metal-binding</keyword>
<dbReference type="Proteomes" id="UP001465668">
    <property type="component" value="Unassembled WGS sequence"/>
</dbReference>
<dbReference type="SUPFAM" id="SSF51735">
    <property type="entry name" value="NAD(P)-binding Rossmann-fold domains"/>
    <property type="match status" value="1"/>
</dbReference>
<keyword evidence="5" id="KW-0560">Oxidoreductase</keyword>
<evidence type="ECO:0000256" key="2">
    <source>
        <dbReference type="ARBA" id="ARBA00008072"/>
    </source>
</evidence>
<proteinExistence type="inferred from homology"/>
<evidence type="ECO:0000313" key="7">
    <source>
        <dbReference type="EMBL" id="KAK9771703.1"/>
    </source>
</evidence>
<keyword evidence="8" id="KW-1185">Reference proteome</keyword>
<dbReference type="InterPro" id="IPR013154">
    <property type="entry name" value="ADH-like_N"/>
</dbReference>
<dbReference type="SUPFAM" id="SSF50129">
    <property type="entry name" value="GroES-like"/>
    <property type="match status" value="1"/>
</dbReference>
<feature type="domain" description="Enoyl reductase (ER)" evidence="6">
    <location>
        <begin position="14"/>
        <end position="350"/>
    </location>
</feature>
<gene>
    <name evidence="7" type="ORF">SCAR479_11632</name>
</gene>
<dbReference type="Gene3D" id="3.90.180.10">
    <property type="entry name" value="Medium-chain alcohol dehydrogenases, catalytic domain"/>
    <property type="match status" value="1"/>
</dbReference>
<dbReference type="PANTHER" id="PTHR42940:SF8">
    <property type="entry name" value="VACUOLAR PROTEIN SORTING-ASSOCIATED PROTEIN 11"/>
    <property type="match status" value="1"/>
</dbReference>
<dbReference type="InterPro" id="IPR011032">
    <property type="entry name" value="GroES-like_sf"/>
</dbReference>
<dbReference type="InterPro" id="IPR020843">
    <property type="entry name" value="ER"/>
</dbReference>